<dbReference type="PANTHER" id="PTHR45655:SF13">
    <property type="entry name" value="SOLUBLE GUANYLATE CYCLASE GCY-32-RELATED"/>
    <property type="match status" value="1"/>
</dbReference>
<dbReference type="GO" id="GO:0020037">
    <property type="term" value="F:heme binding"/>
    <property type="evidence" value="ECO:0007669"/>
    <property type="project" value="InterPro"/>
</dbReference>
<dbReference type="Gene3D" id="3.90.1520.10">
    <property type="entry name" value="H-NOX domain"/>
    <property type="match status" value="1"/>
</dbReference>
<evidence type="ECO:0000313" key="2">
    <source>
        <dbReference type="EMBL" id="STX50434.1"/>
    </source>
</evidence>
<accession>A0A378JH33</accession>
<sequence length="183" mass="21351">MKGIIFSNFLEMVEEVFSPEMVETIIEQSNLSTQGAYTDIGTYDHQELLRLIKNLSLATKIPISQLQIEYGNYLFNKFLSRYKDLIQTANSTFKFLQQVDNHIHVEVRKLYPEAELPRFECSMLNDHVMTMKYSSNHPFADLAEGLILGCSHYFKENIQLTRQELKPEVDKKYVILFTLAKKD</sequence>
<name>A0A378JH33_9GAMM</name>
<dbReference type="PANTHER" id="PTHR45655">
    <property type="entry name" value="GUANYLATE CYCLASE SOLUBLE SUBUNIT BETA-2"/>
    <property type="match status" value="1"/>
</dbReference>
<dbReference type="InterPro" id="IPR038158">
    <property type="entry name" value="H-NOX_domain_sf"/>
</dbReference>
<feature type="domain" description="Heme NO-binding" evidence="1">
    <location>
        <begin position="2"/>
        <end position="161"/>
    </location>
</feature>
<dbReference type="Proteomes" id="UP000254794">
    <property type="component" value="Unassembled WGS sequence"/>
</dbReference>
<dbReference type="InterPro" id="IPR024096">
    <property type="entry name" value="NO_sig/Golgi_transp_ligand-bd"/>
</dbReference>
<organism evidence="2 3">
    <name type="scientific">Legionella busanensis</name>
    <dbReference type="NCBI Taxonomy" id="190655"/>
    <lineage>
        <taxon>Bacteria</taxon>
        <taxon>Pseudomonadati</taxon>
        <taxon>Pseudomonadota</taxon>
        <taxon>Gammaproteobacteria</taxon>
        <taxon>Legionellales</taxon>
        <taxon>Legionellaceae</taxon>
        <taxon>Legionella</taxon>
    </lineage>
</organism>
<dbReference type="EMBL" id="UGOD01000001">
    <property type="protein sequence ID" value="STX50434.1"/>
    <property type="molecule type" value="Genomic_DNA"/>
</dbReference>
<proteinExistence type="predicted"/>
<dbReference type="OrthoDB" id="7266652at2"/>
<reference evidence="2 3" key="1">
    <citation type="submission" date="2018-06" db="EMBL/GenBank/DDBJ databases">
        <authorList>
            <consortium name="Pathogen Informatics"/>
            <person name="Doyle S."/>
        </authorList>
    </citation>
    <scope>NUCLEOTIDE SEQUENCE [LARGE SCALE GENOMIC DNA]</scope>
    <source>
        <strain evidence="2 3">NCTC13316</strain>
    </source>
</reference>
<dbReference type="SUPFAM" id="SSF111126">
    <property type="entry name" value="Ligand-binding domain in the NO signalling and Golgi transport"/>
    <property type="match status" value="1"/>
</dbReference>
<dbReference type="AlphaFoldDB" id="A0A378JH33"/>
<dbReference type="Pfam" id="PF07700">
    <property type="entry name" value="HNOB"/>
    <property type="match status" value="1"/>
</dbReference>
<dbReference type="InterPro" id="IPR011644">
    <property type="entry name" value="Heme_NO-bd"/>
</dbReference>
<evidence type="ECO:0000259" key="1">
    <source>
        <dbReference type="Pfam" id="PF07700"/>
    </source>
</evidence>
<dbReference type="RefSeq" id="WP_160116142.1">
    <property type="nucleotide sequence ID" value="NZ_CAAAHP010000004.1"/>
</dbReference>
<gene>
    <name evidence="2" type="ORF">NCTC13316_00515</name>
</gene>
<protein>
    <submittedName>
        <fullName evidence="2">Guanylate cyclase</fullName>
    </submittedName>
</protein>
<keyword evidence="3" id="KW-1185">Reference proteome</keyword>
<evidence type="ECO:0000313" key="3">
    <source>
        <dbReference type="Proteomes" id="UP000254794"/>
    </source>
</evidence>